<feature type="region of interest" description="Disordered" evidence="1">
    <location>
        <begin position="192"/>
        <end position="220"/>
    </location>
</feature>
<feature type="compositionally biased region" description="Basic and acidic residues" evidence="1">
    <location>
        <begin position="194"/>
        <end position="205"/>
    </location>
</feature>
<dbReference type="EMBL" id="QZWG01000006">
    <property type="protein sequence ID" value="RZC09085.1"/>
    <property type="molecule type" value="Genomic_DNA"/>
</dbReference>
<feature type="compositionally biased region" description="Polar residues" evidence="1">
    <location>
        <begin position="208"/>
        <end position="220"/>
    </location>
</feature>
<evidence type="ECO:0000313" key="5">
    <source>
        <dbReference type="Proteomes" id="UP000289340"/>
    </source>
</evidence>
<sequence>MQSYMESLDLWDAVEEDYEIYPLLENPTMAQIKNHKERKMKKAKARSCLFTGVSQMIFIRIMTLKSPKAIWDYLKEEYAGDDRIRSMQVLNLRKEFELQRMEESETIKEYSNKLLGIANKIKLLGSDFADSRIVEKILVTVPERYETSIASLENTKDLSKITLAEVLHALQAQEQRRLMRQDRVVEGALPAKHHQVDESKKDFFKKNQPASSENSTNNQGHEAVICPNKNHHDEGAQIANQEEEDQLFVATWFLSSESSESWLTDSGCTNHMTYDKTLFKDLKPTNISKVKIGNGGYIPVKGKGTVAISTCSACEMSLNQVPVKRKKAEWCDKNTEIMLKVCIEEVNAGNKPQNHFTKLGWANIAEKFNKATNLRYEYKQFRNRWDSLKKEWKLWAKLIGKDTGLGWDGEKKTIAASDEWWEAKIQEDPEVAKFREQGLKFLPEMEFLFKGTIAAGFAAYAPSEDSRQYEGFNTRTEETNDNIDDNTDMEVNEPEIDTTTQNTSSAKENGQRKRGREGDKKIGVAAKLSSQLDRIIQTFESSVSAQDPTSITACVAKLKDLPGLERRSELFYKATKLMKKRANRITFVALEEPELQLGWIKSQT</sequence>
<dbReference type="PANTHER" id="PTHR31704">
    <property type="entry name" value="MYB/SANT-LIKE DNA-BINDING DOMAIN PROTEIN-RELATED"/>
    <property type="match status" value="1"/>
</dbReference>
<feature type="compositionally biased region" description="Polar residues" evidence="1">
    <location>
        <begin position="497"/>
        <end position="508"/>
    </location>
</feature>
<feature type="region of interest" description="Disordered" evidence="1">
    <location>
        <begin position="473"/>
        <end position="520"/>
    </location>
</feature>
<evidence type="ECO:0000259" key="3">
    <source>
        <dbReference type="Pfam" id="PF22936"/>
    </source>
</evidence>
<reference evidence="4 5" key="1">
    <citation type="submission" date="2018-09" db="EMBL/GenBank/DDBJ databases">
        <title>A high-quality reference genome of wild soybean provides a powerful tool to mine soybean genomes.</title>
        <authorList>
            <person name="Xie M."/>
            <person name="Chung C.Y.L."/>
            <person name="Li M.-W."/>
            <person name="Wong F.-L."/>
            <person name="Chan T.-F."/>
            <person name="Lam H.-M."/>
        </authorList>
    </citation>
    <scope>NUCLEOTIDE SEQUENCE [LARGE SCALE GENOMIC DNA]</scope>
    <source>
        <strain evidence="5">cv. W05</strain>
        <tissue evidence="4">Hypocotyl of etiolated seedlings</tissue>
    </source>
</reference>
<evidence type="ECO:0000259" key="2">
    <source>
        <dbReference type="Pfam" id="PF12776"/>
    </source>
</evidence>
<protein>
    <submittedName>
        <fullName evidence="4">L10-interacting MYB domain-containing protein</fullName>
    </submittedName>
</protein>
<name>A0A445KE22_GLYSO</name>
<evidence type="ECO:0000313" key="4">
    <source>
        <dbReference type="EMBL" id="RZC09085.1"/>
    </source>
</evidence>
<evidence type="ECO:0000256" key="1">
    <source>
        <dbReference type="SAM" id="MobiDB-lite"/>
    </source>
</evidence>
<dbReference type="AlphaFoldDB" id="A0A445KE22"/>
<feature type="compositionally biased region" description="Acidic residues" evidence="1">
    <location>
        <begin position="479"/>
        <end position="496"/>
    </location>
</feature>
<proteinExistence type="predicted"/>
<dbReference type="Proteomes" id="UP000289340">
    <property type="component" value="Chromosome 6"/>
</dbReference>
<dbReference type="InterPro" id="IPR024752">
    <property type="entry name" value="Myb/SANT-like_dom"/>
</dbReference>
<accession>A0A445KE22</accession>
<organism evidence="4 5">
    <name type="scientific">Glycine soja</name>
    <name type="common">Wild soybean</name>
    <dbReference type="NCBI Taxonomy" id="3848"/>
    <lineage>
        <taxon>Eukaryota</taxon>
        <taxon>Viridiplantae</taxon>
        <taxon>Streptophyta</taxon>
        <taxon>Embryophyta</taxon>
        <taxon>Tracheophyta</taxon>
        <taxon>Spermatophyta</taxon>
        <taxon>Magnoliopsida</taxon>
        <taxon>eudicotyledons</taxon>
        <taxon>Gunneridae</taxon>
        <taxon>Pentapetalae</taxon>
        <taxon>rosids</taxon>
        <taxon>fabids</taxon>
        <taxon>Fabales</taxon>
        <taxon>Fabaceae</taxon>
        <taxon>Papilionoideae</taxon>
        <taxon>50 kb inversion clade</taxon>
        <taxon>NPAAA clade</taxon>
        <taxon>indigoferoid/millettioid clade</taxon>
        <taxon>Phaseoleae</taxon>
        <taxon>Glycine</taxon>
        <taxon>Glycine subgen. Soja</taxon>
    </lineage>
</organism>
<keyword evidence="5" id="KW-1185">Reference proteome</keyword>
<dbReference type="Pfam" id="PF12776">
    <property type="entry name" value="Myb_DNA-bind_3"/>
    <property type="match status" value="1"/>
</dbReference>
<gene>
    <name evidence="4" type="ORF">D0Y65_015705</name>
</gene>
<comment type="caution">
    <text evidence="4">The sequence shown here is derived from an EMBL/GenBank/DDBJ whole genome shotgun (WGS) entry which is preliminary data.</text>
</comment>
<dbReference type="PANTHER" id="PTHR31704:SF37">
    <property type="entry name" value="HEAT SHOCK PROTEIN"/>
    <property type="match status" value="1"/>
</dbReference>
<dbReference type="Pfam" id="PF14223">
    <property type="entry name" value="Retrotran_gag_2"/>
    <property type="match status" value="1"/>
</dbReference>
<dbReference type="InterPro" id="IPR054722">
    <property type="entry name" value="PolX-like_BBD"/>
</dbReference>
<feature type="domain" description="Retrovirus-related Pol polyprotein from transposon TNT 1-94-like beta-barrel" evidence="3">
    <location>
        <begin position="262"/>
        <end position="321"/>
    </location>
</feature>
<feature type="domain" description="Myb/SANT-like" evidence="2">
    <location>
        <begin position="329"/>
        <end position="423"/>
    </location>
</feature>
<dbReference type="Pfam" id="PF22936">
    <property type="entry name" value="Pol_BBD"/>
    <property type="match status" value="1"/>
</dbReference>